<accession>A0ABT4Q821</accession>
<name>A0ABT4Q821_9BACL</name>
<evidence type="ECO:0000313" key="1">
    <source>
        <dbReference type="EMBL" id="MCZ8513015.1"/>
    </source>
</evidence>
<sequence>MDIKIRLSVEGEPVKEAIVQIEDYKFEELTEEERESAIEIVVRNWADRHIQIEWEAPNA</sequence>
<reference evidence="1 2" key="1">
    <citation type="submission" date="2022-12" db="EMBL/GenBank/DDBJ databases">
        <title>Draft genome sequence of Paenibacillus sp. dW9.</title>
        <authorList>
            <person name="Choi E.-W."/>
            <person name="Kim D.-U."/>
        </authorList>
    </citation>
    <scope>NUCLEOTIDE SEQUENCE [LARGE SCALE GENOMIC DNA]</scope>
    <source>
        <strain evidence="2">dW9</strain>
    </source>
</reference>
<comment type="caution">
    <text evidence="1">The sequence shown here is derived from an EMBL/GenBank/DDBJ whole genome shotgun (WGS) entry which is preliminary data.</text>
</comment>
<gene>
    <name evidence="1" type="ORF">O9H85_11395</name>
</gene>
<evidence type="ECO:0000313" key="2">
    <source>
        <dbReference type="Proteomes" id="UP001527882"/>
    </source>
</evidence>
<dbReference type="EMBL" id="JAQAGZ010000006">
    <property type="protein sequence ID" value="MCZ8513015.1"/>
    <property type="molecule type" value="Genomic_DNA"/>
</dbReference>
<protein>
    <submittedName>
        <fullName evidence="1">Uncharacterized protein</fullName>
    </submittedName>
</protein>
<keyword evidence="2" id="KW-1185">Reference proteome</keyword>
<dbReference type="Proteomes" id="UP001527882">
    <property type="component" value="Unassembled WGS sequence"/>
</dbReference>
<organism evidence="1 2">
    <name type="scientific">Paenibacillus gyeongsangnamensis</name>
    <dbReference type="NCBI Taxonomy" id="3388067"/>
    <lineage>
        <taxon>Bacteria</taxon>
        <taxon>Bacillati</taxon>
        <taxon>Bacillota</taxon>
        <taxon>Bacilli</taxon>
        <taxon>Bacillales</taxon>
        <taxon>Paenibacillaceae</taxon>
        <taxon>Paenibacillus</taxon>
    </lineage>
</organism>
<dbReference type="RefSeq" id="WP_269881475.1">
    <property type="nucleotide sequence ID" value="NZ_JAQAGZ010000006.1"/>
</dbReference>
<proteinExistence type="predicted"/>